<accession>A0AAW2YZT9</accession>
<dbReference type="EMBL" id="JAOPGA020000836">
    <property type="protein sequence ID" value="KAL0482265.1"/>
    <property type="molecule type" value="Genomic_DNA"/>
</dbReference>
<proteinExistence type="predicted"/>
<organism evidence="2 3">
    <name type="scientific">Acrasis kona</name>
    <dbReference type="NCBI Taxonomy" id="1008807"/>
    <lineage>
        <taxon>Eukaryota</taxon>
        <taxon>Discoba</taxon>
        <taxon>Heterolobosea</taxon>
        <taxon>Tetramitia</taxon>
        <taxon>Eutetramitia</taxon>
        <taxon>Acrasidae</taxon>
        <taxon>Acrasis</taxon>
    </lineage>
</organism>
<comment type="caution">
    <text evidence="2">The sequence shown here is derived from an EMBL/GenBank/DDBJ whole genome shotgun (WGS) entry which is preliminary data.</text>
</comment>
<reference evidence="2 3" key="1">
    <citation type="submission" date="2024-03" db="EMBL/GenBank/DDBJ databases">
        <title>The Acrasis kona genome and developmental transcriptomes reveal deep origins of eukaryotic multicellular pathways.</title>
        <authorList>
            <person name="Sheikh S."/>
            <person name="Fu C.-J."/>
            <person name="Brown M.W."/>
            <person name="Baldauf S.L."/>
        </authorList>
    </citation>
    <scope>NUCLEOTIDE SEQUENCE [LARGE SCALE GENOMIC DNA]</scope>
    <source>
        <strain evidence="2 3">ATCC MYA-3509</strain>
    </source>
</reference>
<name>A0AAW2YZT9_9EUKA</name>
<protein>
    <submittedName>
        <fullName evidence="2">rRNA-processing protein</fullName>
    </submittedName>
</protein>
<dbReference type="Proteomes" id="UP001431209">
    <property type="component" value="Unassembled WGS sequence"/>
</dbReference>
<keyword evidence="3" id="KW-1185">Reference proteome</keyword>
<gene>
    <name evidence="2" type="ORF">AKO1_011142</name>
</gene>
<evidence type="ECO:0000313" key="3">
    <source>
        <dbReference type="Proteomes" id="UP001431209"/>
    </source>
</evidence>
<evidence type="ECO:0000313" key="2">
    <source>
        <dbReference type="EMBL" id="KAL0482265.1"/>
    </source>
</evidence>
<sequence length="316" mass="35586">MKSSSITKQIDDLEESVRITQSSCSLSDYEMSRMGSKISSLILSIHNSLKSEVNKLAKARQNIEASQCALENDDNLSFDGKSNSVLSDTRSIGESIITTSTQNLSTLVGEWIQDWENGSSATQHSLERLKNLLKNLNLDEDYLKLTLDTSIDESDDDSSDSIFESDASDIESIEHVVNVPDVLTPKSTAEEREEDENENNNSSLLESIMPSSRILSMSPTMNNLLSSLDIIMNGVVSAISRTIRMVSNFFNASFECKRRDGMLKFNELLFTDPFVNDPYFDFDQCHRSVDYLDFTQSARLCQFFPSYEIKSENMLM</sequence>
<evidence type="ECO:0000256" key="1">
    <source>
        <dbReference type="SAM" id="MobiDB-lite"/>
    </source>
</evidence>
<feature type="region of interest" description="Disordered" evidence="1">
    <location>
        <begin position="181"/>
        <end position="204"/>
    </location>
</feature>
<dbReference type="AlphaFoldDB" id="A0AAW2YZT9"/>